<evidence type="ECO:0000259" key="3">
    <source>
        <dbReference type="Pfam" id="PF14111"/>
    </source>
</evidence>
<feature type="region of interest" description="Disordered" evidence="1">
    <location>
        <begin position="468"/>
        <end position="546"/>
    </location>
</feature>
<dbReference type="Proteomes" id="UP000011750">
    <property type="component" value="Chromosome A06"/>
</dbReference>
<evidence type="ECO:0000313" key="5">
    <source>
        <dbReference type="EnsemblPlants" id="Bra018033.1-P"/>
    </source>
</evidence>
<reference evidence="5 6" key="1">
    <citation type="journal article" date="2011" name="Nat. Genet.">
        <title>The genome of the mesopolyploid crop species Brassica rapa.</title>
        <authorList>
            <consortium name="Brassica rapa Genome Sequencing Project Consortium"/>
            <person name="Wang X."/>
            <person name="Wang H."/>
            <person name="Wang J."/>
            <person name="Sun R."/>
            <person name="Wu J."/>
            <person name="Liu S."/>
            <person name="Bai Y."/>
            <person name="Mun J.H."/>
            <person name="Bancroft I."/>
            <person name="Cheng F."/>
            <person name="Huang S."/>
            <person name="Li X."/>
            <person name="Hua W."/>
            <person name="Wang J."/>
            <person name="Wang X."/>
            <person name="Freeling M."/>
            <person name="Pires J.C."/>
            <person name="Paterson A.H."/>
            <person name="Chalhoub B."/>
            <person name="Wang B."/>
            <person name="Hayward A."/>
            <person name="Sharpe A.G."/>
            <person name="Park B.S."/>
            <person name="Weisshaar B."/>
            <person name="Liu B."/>
            <person name="Li B."/>
            <person name="Liu B."/>
            <person name="Tong C."/>
            <person name="Song C."/>
            <person name="Duran C."/>
            <person name="Peng C."/>
            <person name="Geng C."/>
            <person name="Koh C."/>
            <person name="Lin C."/>
            <person name="Edwards D."/>
            <person name="Mu D."/>
            <person name="Shen D."/>
            <person name="Soumpourou E."/>
            <person name="Li F."/>
            <person name="Fraser F."/>
            <person name="Conant G."/>
            <person name="Lassalle G."/>
            <person name="King G.J."/>
            <person name="Bonnema G."/>
            <person name="Tang H."/>
            <person name="Wang H."/>
            <person name="Belcram H."/>
            <person name="Zhou H."/>
            <person name="Hirakawa H."/>
            <person name="Abe H."/>
            <person name="Guo H."/>
            <person name="Wang H."/>
            <person name="Jin H."/>
            <person name="Parkin I.A."/>
            <person name="Batley J."/>
            <person name="Kim J.S."/>
            <person name="Just J."/>
            <person name="Li J."/>
            <person name="Xu J."/>
            <person name="Deng J."/>
            <person name="Kim J.A."/>
            <person name="Li J."/>
            <person name="Yu J."/>
            <person name="Meng J."/>
            <person name="Wang J."/>
            <person name="Min J."/>
            <person name="Poulain J."/>
            <person name="Wang J."/>
            <person name="Hatakeyama K."/>
            <person name="Wu K."/>
            <person name="Wang L."/>
            <person name="Fang L."/>
            <person name="Trick M."/>
            <person name="Links M.G."/>
            <person name="Zhao M."/>
            <person name="Jin M."/>
            <person name="Ramchiary N."/>
            <person name="Drou N."/>
            <person name="Berkman P.J."/>
            <person name="Cai Q."/>
            <person name="Huang Q."/>
            <person name="Li R."/>
            <person name="Tabata S."/>
            <person name="Cheng S."/>
            <person name="Zhang S."/>
            <person name="Zhang S."/>
            <person name="Huang S."/>
            <person name="Sato S."/>
            <person name="Sun S."/>
            <person name="Kwon S.J."/>
            <person name="Choi S.R."/>
            <person name="Lee T.H."/>
            <person name="Fan W."/>
            <person name="Zhao X."/>
            <person name="Tan X."/>
            <person name="Xu X."/>
            <person name="Wang Y."/>
            <person name="Qiu Y."/>
            <person name="Yin Y."/>
            <person name="Li Y."/>
            <person name="Du Y."/>
            <person name="Liao Y."/>
            <person name="Lim Y."/>
            <person name="Narusaka Y."/>
            <person name="Wang Y."/>
            <person name="Wang Z."/>
            <person name="Li Z."/>
            <person name="Wang Z."/>
            <person name="Xiong Z."/>
            <person name="Zhang Z."/>
        </authorList>
    </citation>
    <scope>NUCLEOTIDE SEQUENCE [LARGE SCALE GENOMIC DNA]</scope>
    <source>
        <strain evidence="5 6">cv. Chiifu-401-42</strain>
    </source>
</reference>
<reference evidence="5 6" key="2">
    <citation type="journal article" date="2018" name="Hortic Res">
        <title>Improved Brassica rapa reference genome by single-molecule sequencing and chromosome conformation capture technologies.</title>
        <authorList>
            <person name="Zhang L."/>
            <person name="Cai X."/>
            <person name="Wu J."/>
            <person name="Liu M."/>
            <person name="Grob S."/>
            <person name="Cheng F."/>
            <person name="Liang J."/>
            <person name="Cai C."/>
            <person name="Liu Z."/>
            <person name="Liu B."/>
            <person name="Wang F."/>
            <person name="Li S."/>
            <person name="Liu F."/>
            <person name="Li X."/>
            <person name="Cheng L."/>
            <person name="Yang W."/>
            <person name="Li M.H."/>
            <person name="Grossniklaus U."/>
            <person name="Zheng H."/>
            <person name="Wang X."/>
        </authorList>
    </citation>
    <scope>NUCLEOTIDE SEQUENCE [LARGE SCALE GENOMIC DNA]</scope>
    <source>
        <strain evidence="5 6">cv. Chiifu-401-42</strain>
    </source>
</reference>
<dbReference type="eggNOG" id="KOG1075">
    <property type="taxonomic scope" value="Eukaryota"/>
</dbReference>
<feature type="region of interest" description="Disordered" evidence="1">
    <location>
        <begin position="401"/>
        <end position="454"/>
    </location>
</feature>
<evidence type="ECO:0008006" key="7">
    <source>
        <dbReference type="Google" id="ProtNLM"/>
    </source>
</evidence>
<accession>M4DNE6</accession>
<dbReference type="OMA" id="SVEPRCE"/>
<dbReference type="Pfam" id="PF14392">
    <property type="entry name" value="zf-CCHC_4"/>
    <property type="match status" value="1"/>
</dbReference>
<feature type="domain" description="Zinc knuckle CX2CX4HX4C" evidence="4">
    <location>
        <begin position="358"/>
        <end position="391"/>
    </location>
</feature>
<dbReference type="PANTHER" id="PTHR31286:SF113">
    <property type="entry name" value="DUF4283 DOMAIN-CONTAINING PROTEIN"/>
    <property type="match status" value="1"/>
</dbReference>
<dbReference type="Pfam" id="PF14111">
    <property type="entry name" value="DUF4283"/>
    <property type="match status" value="1"/>
</dbReference>
<name>M4DNE6_BRACM</name>
<dbReference type="InterPro" id="IPR025558">
    <property type="entry name" value="DUF4283"/>
</dbReference>
<dbReference type="InterPro" id="IPR040256">
    <property type="entry name" value="At4g02000-like"/>
</dbReference>
<sequence length="735" mass="83104">MPSRRWDPGIGVGACLATIWQDYISDSGNQDFFLVTLGRDLGIDKGIIGRLRKLWIGFLWWWIQINSQIESRIYTGYLTDSVILIAFFMEIDPQDFQFGFFGVWLLRSCWDLKLARINLWRYGFMGEYLLTEFMENSNKYNRIVGGALCCIILIVSFIDFKTRSLFLFVLTMTQSQLLSHGEDLRNGEGTRKRLKISVAHFDNSALIKTYSKTLIGRCMNPDEQEMNALFTNLPKIWKLEEKVTGTDLGFGKFQFDFKTEEDLEGVLKHQPYHFDFWILSLAKWQPKQSRSFPSEIMFWIKVIGIPLEFRTVPTFESIGGALGRVVAVDTVHNRVQVVVDAFKELCFETTVDFKGGEFYDGEEAAVSLRYEKLFGFCKLCGSLCHKDELCPLDVKNLKVSPERKRENREGAGAWSDGKRHEDGARSYKGVVINGNMGPPNKERDSREYYGKGKGKMYEESESKWVKVAERGSRRPPNHYGNYRGDRESSRYNNARRGDVRRGGPGGERGAYTVHTKVSSGQVREEQSQRSLPQETREEGEIRSTETEDVNLASAEFQLELAKTQTEATEGFMEATDVEKGLLEVQGMVGKADVLTDDVMKDIDMEMDAINATLLKNGMDMEAEDEFQTLSEEEAEQAIGDQMVHSHAQEGEELGNGDGALNDDTGAGDMGTRQSSRKRFFKPTISTAGSNKMRMASVLLSPRKRSVAKGGSRQGDSSKQLDNKGPSNPKPANLKF</sequence>
<evidence type="ECO:0000313" key="6">
    <source>
        <dbReference type="Proteomes" id="UP000011750"/>
    </source>
</evidence>
<dbReference type="PANTHER" id="PTHR31286">
    <property type="entry name" value="GLYCINE-RICH CELL WALL STRUCTURAL PROTEIN 1.8-LIKE"/>
    <property type="match status" value="1"/>
</dbReference>
<reference evidence="5" key="3">
    <citation type="submission" date="2023-03" db="UniProtKB">
        <authorList>
            <consortium name="EnsemblPlants"/>
        </authorList>
    </citation>
    <scope>IDENTIFICATION</scope>
    <source>
        <strain evidence="5">cv. Chiifu-401-42</strain>
    </source>
</reference>
<keyword evidence="6" id="KW-1185">Reference proteome</keyword>
<proteinExistence type="predicted"/>
<evidence type="ECO:0000259" key="4">
    <source>
        <dbReference type="Pfam" id="PF14392"/>
    </source>
</evidence>
<dbReference type="InParanoid" id="M4DNE6"/>
<feature type="compositionally biased region" description="Basic and acidic residues" evidence="1">
    <location>
        <begin position="440"/>
        <end position="454"/>
    </location>
</feature>
<dbReference type="InterPro" id="IPR025836">
    <property type="entry name" value="Zn_knuckle_CX2CX4HX4C"/>
</dbReference>
<feature type="compositionally biased region" description="Basic and acidic residues" evidence="1">
    <location>
        <begin position="416"/>
        <end position="425"/>
    </location>
</feature>
<dbReference type="FunCoup" id="M4DNE6">
    <property type="interactions" value="3"/>
</dbReference>
<dbReference type="AlphaFoldDB" id="M4DNE6"/>
<keyword evidence="2" id="KW-0472">Membrane</keyword>
<organism evidence="5 6">
    <name type="scientific">Brassica campestris</name>
    <name type="common">Field mustard</name>
    <dbReference type="NCBI Taxonomy" id="3711"/>
    <lineage>
        <taxon>Eukaryota</taxon>
        <taxon>Viridiplantae</taxon>
        <taxon>Streptophyta</taxon>
        <taxon>Embryophyta</taxon>
        <taxon>Tracheophyta</taxon>
        <taxon>Spermatophyta</taxon>
        <taxon>Magnoliopsida</taxon>
        <taxon>eudicotyledons</taxon>
        <taxon>Gunneridae</taxon>
        <taxon>Pentapetalae</taxon>
        <taxon>rosids</taxon>
        <taxon>malvids</taxon>
        <taxon>Brassicales</taxon>
        <taxon>Brassicaceae</taxon>
        <taxon>Brassiceae</taxon>
        <taxon>Brassica</taxon>
    </lineage>
</organism>
<keyword evidence="2" id="KW-0812">Transmembrane</keyword>
<evidence type="ECO:0000256" key="2">
    <source>
        <dbReference type="SAM" id="Phobius"/>
    </source>
</evidence>
<feature type="compositionally biased region" description="Basic and acidic residues" evidence="1">
    <location>
        <begin position="483"/>
        <end position="501"/>
    </location>
</feature>
<feature type="domain" description="DUF4283" evidence="3">
    <location>
        <begin position="211"/>
        <end position="287"/>
    </location>
</feature>
<feature type="compositionally biased region" description="Basic and acidic residues" evidence="1">
    <location>
        <begin position="534"/>
        <end position="545"/>
    </location>
</feature>
<evidence type="ECO:0000256" key="1">
    <source>
        <dbReference type="SAM" id="MobiDB-lite"/>
    </source>
</evidence>
<feature type="transmembrane region" description="Helical" evidence="2">
    <location>
        <begin position="140"/>
        <end position="158"/>
    </location>
</feature>
<dbReference type="HOGENOM" id="CLU_023209_1_0_1"/>
<dbReference type="EnsemblPlants" id="Bra018033.1">
    <property type="protein sequence ID" value="Bra018033.1-P"/>
    <property type="gene ID" value="Bra018033"/>
</dbReference>
<protein>
    <recommendedName>
        <fullName evidence="7">DUF4283 domain-containing protein</fullName>
    </recommendedName>
</protein>
<keyword evidence="2" id="KW-1133">Transmembrane helix</keyword>
<feature type="region of interest" description="Disordered" evidence="1">
    <location>
        <begin position="651"/>
        <end position="735"/>
    </location>
</feature>
<dbReference type="Gramene" id="Bra018033.1">
    <property type="protein sequence ID" value="Bra018033.1-P"/>
    <property type="gene ID" value="Bra018033"/>
</dbReference>